<accession>A0AAD4IM68</accession>
<comment type="caution">
    <text evidence="3">The sequence shown here is derived from an EMBL/GenBank/DDBJ whole genome shotgun (WGS) entry which is preliminary data.</text>
</comment>
<dbReference type="Proteomes" id="UP001190926">
    <property type="component" value="Unassembled WGS sequence"/>
</dbReference>
<feature type="compositionally biased region" description="Polar residues" evidence="2">
    <location>
        <begin position="361"/>
        <end position="376"/>
    </location>
</feature>
<evidence type="ECO:0000313" key="3">
    <source>
        <dbReference type="EMBL" id="KAH6755050.1"/>
    </source>
</evidence>
<protein>
    <submittedName>
        <fullName evidence="3">Uncharacterized protein</fullName>
    </submittedName>
</protein>
<organism evidence="3 4">
    <name type="scientific">Perilla frutescens var. hirtella</name>
    <name type="common">Perilla citriodora</name>
    <name type="synonym">Perilla setoyensis</name>
    <dbReference type="NCBI Taxonomy" id="608512"/>
    <lineage>
        <taxon>Eukaryota</taxon>
        <taxon>Viridiplantae</taxon>
        <taxon>Streptophyta</taxon>
        <taxon>Embryophyta</taxon>
        <taxon>Tracheophyta</taxon>
        <taxon>Spermatophyta</taxon>
        <taxon>Magnoliopsida</taxon>
        <taxon>eudicotyledons</taxon>
        <taxon>Gunneridae</taxon>
        <taxon>Pentapetalae</taxon>
        <taxon>asterids</taxon>
        <taxon>lamiids</taxon>
        <taxon>Lamiales</taxon>
        <taxon>Lamiaceae</taxon>
        <taxon>Nepetoideae</taxon>
        <taxon>Elsholtzieae</taxon>
        <taxon>Perilla</taxon>
    </lineage>
</organism>
<keyword evidence="1" id="KW-0175">Coiled coil</keyword>
<keyword evidence="4" id="KW-1185">Reference proteome</keyword>
<gene>
    <name evidence="3" type="ORF">C2S53_018573</name>
</gene>
<feature type="coiled-coil region" evidence="1">
    <location>
        <begin position="120"/>
        <end position="189"/>
    </location>
</feature>
<evidence type="ECO:0000256" key="1">
    <source>
        <dbReference type="SAM" id="Coils"/>
    </source>
</evidence>
<reference evidence="3 4" key="1">
    <citation type="journal article" date="2021" name="Nat. Commun.">
        <title>Incipient diploidization of the medicinal plant Perilla within 10,000 years.</title>
        <authorList>
            <person name="Zhang Y."/>
            <person name="Shen Q."/>
            <person name="Leng L."/>
            <person name="Zhang D."/>
            <person name="Chen S."/>
            <person name="Shi Y."/>
            <person name="Ning Z."/>
            <person name="Chen S."/>
        </authorList>
    </citation>
    <scope>NUCLEOTIDE SEQUENCE [LARGE SCALE GENOMIC DNA]</scope>
    <source>
        <strain evidence="4">cv. PC099</strain>
    </source>
</reference>
<proteinExistence type="predicted"/>
<evidence type="ECO:0000313" key="4">
    <source>
        <dbReference type="Proteomes" id="UP001190926"/>
    </source>
</evidence>
<name>A0AAD4IM68_PERFH</name>
<dbReference type="EMBL" id="SDAM02029642">
    <property type="protein sequence ID" value="KAH6755050.1"/>
    <property type="molecule type" value="Genomic_DNA"/>
</dbReference>
<dbReference type="PANTHER" id="PTHR34380:SF3">
    <property type="entry name" value="FRIGIDA-LIKE PROTEIN"/>
    <property type="match status" value="1"/>
</dbReference>
<feature type="coiled-coil region" evidence="1">
    <location>
        <begin position="43"/>
        <end position="70"/>
    </location>
</feature>
<evidence type="ECO:0000256" key="2">
    <source>
        <dbReference type="SAM" id="MobiDB-lite"/>
    </source>
</evidence>
<dbReference type="PANTHER" id="PTHR34380">
    <property type="entry name" value="BNAA03G12380D PROTEIN"/>
    <property type="match status" value="1"/>
</dbReference>
<feature type="compositionally biased region" description="Polar residues" evidence="2">
    <location>
        <begin position="399"/>
        <end position="413"/>
    </location>
</feature>
<dbReference type="AlphaFoldDB" id="A0AAD4IM68"/>
<feature type="region of interest" description="Disordered" evidence="2">
    <location>
        <begin position="357"/>
        <end position="413"/>
    </location>
</feature>
<sequence length="413" mass="46070">MDCRGRVSTIHPGLSIPELIKLIKHSFRECEFDEVQNGLMEREKNMKLEIEELVRDRDSLKKEIDLLEKTNSYTELEKCGVEEKLGISQRRCQELDKEIVQMGEMIRILRGEKLGVEEKLEHSNRKGEDMDERLLKMEREIEVLRREKLDANRTIEELKQKETEAGRIVQELKHKNVEASRTIDELRAQKMGSDKVAEVYYSRIANLDKSILKFETRLSKMLSVDVEDFPNLVNEMDDCALTSNHSKGEENGNATSPKVRATCDNSAGSQGVGLSQKGGVKLAHLVVKEDDASVVCTYPCSVPAVAKSCGTFQDDEGQKPGVKVSVATVMQSGGGEVPTGKTQPPCSVIVICDSDDETDPVDTTTHIPSTSSGLTTKRNRAERIEDSPVNSTAKRERSTFAQPSRCSSLPSRV</sequence>